<dbReference type="Proteomes" id="UP001501920">
    <property type="component" value="Chromosome 4"/>
</dbReference>
<dbReference type="GeneTree" id="ENSGT00940000166054"/>
<keyword evidence="2" id="KW-1185">Reference proteome</keyword>
<reference evidence="1 2" key="1">
    <citation type="submission" date="2020-10" db="EMBL/GenBank/DDBJ databases">
        <title>Pygocentrus nattereri (red-bellied piranha) genome, fPygNat1, primary haplotype.</title>
        <authorList>
            <person name="Myers G."/>
            <person name="Meyer A."/>
            <person name="Karagic N."/>
            <person name="Pippel M."/>
            <person name="Winkler S."/>
            <person name="Tracey A."/>
            <person name="Wood J."/>
            <person name="Formenti G."/>
            <person name="Howe K."/>
            <person name="Fedrigo O."/>
            <person name="Jarvis E.D."/>
        </authorList>
    </citation>
    <scope>NUCLEOTIDE SEQUENCE [LARGE SCALE GENOMIC DNA]</scope>
</reference>
<accession>A0AAR2KH10</accession>
<gene>
    <name evidence="1" type="primary">LMX1A</name>
</gene>
<dbReference type="Ensembl" id="ENSPNAT00000050128.1">
    <property type="protein sequence ID" value="ENSPNAP00000063608.1"/>
    <property type="gene ID" value="ENSPNAG00000008180.2"/>
</dbReference>
<name>A0AAR2KH10_PYGNA</name>
<evidence type="ECO:0000313" key="1">
    <source>
        <dbReference type="Ensembl" id="ENSPNAP00000063608.1"/>
    </source>
</evidence>
<evidence type="ECO:0000313" key="2">
    <source>
        <dbReference type="Proteomes" id="UP001501920"/>
    </source>
</evidence>
<reference evidence="1" key="2">
    <citation type="submission" date="2025-08" db="UniProtKB">
        <authorList>
            <consortium name="Ensembl"/>
        </authorList>
    </citation>
    <scope>IDENTIFICATION</scope>
</reference>
<dbReference type="AlphaFoldDB" id="A0AAR2KH10"/>
<reference evidence="1" key="3">
    <citation type="submission" date="2025-09" db="UniProtKB">
        <authorList>
            <consortium name="Ensembl"/>
        </authorList>
    </citation>
    <scope>IDENTIFICATION</scope>
</reference>
<proteinExistence type="predicted"/>
<sequence length="91" mass="10341">WDVSMNPHFVRAQQQAVSLESHSFKLDPFRQGLTPPQMPGDHMNPYGCEAFYNDVDDSPLCHLGDCMSSEETSLLTPIDRLYSMHDSYFAS</sequence>
<organism evidence="1 2">
    <name type="scientific">Pygocentrus nattereri</name>
    <name type="common">Red-bellied piranha</name>
    <dbReference type="NCBI Taxonomy" id="42514"/>
    <lineage>
        <taxon>Eukaryota</taxon>
        <taxon>Metazoa</taxon>
        <taxon>Chordata</taxon>
        <taxon>Craniata</taxon>
        <taxon>Vertebrata</taxon>
        <taxon>Euteleostomi</taxon>
        <taxon>Actinopterygii</taxon>
        <taxon>Neopterygii</taxon>
        <taxon>Teleostei</taxon>
        <taxon>Ostariophysi</taxon>
        <taxon>Characiformes</taxon>
        <taxon>Characoidei</taxon>
        <taxon>Pygocentrus</taxon>
    </lineage>
</organism>
<protein>
    <submittedName>
        <fullName evidence="1">Uncharacterized protein</fullName>
    </submittedName>
</protein>